<dbReference type="PROSITE" id="PS50110">
    <property type="entry name" value="RESPONSE_REGULATORY"/>
    <property type="match status" value="1"/>
</dbReference>
<comment type="caution">
    <text evidence="6">The sequence shown here is derived from an EMBL/GenBank/DDBJ whole genome shotgun (WGS) entry which is preliminary data.</text>
</comment>
<evidence type="ECO:0000259" key="4">
    <source>
        <dbReference type="PROSITE" id="PS50043"/>
    </source>
</evidence>
<dbReference type="Gene3D" id="1.10.10.10">
    <property type="entry name" value="Winged helix-like DNA-binding domain superfamily/Winged helix DNA-binding domain"/>
    <property type="match status" value="1"/>
</dbReference>
<protein>
    <submittedName>
        <fullName evidence="6">DNA-binding response regulator</fullName>
    </submittedName>
</protein>
<dbReference type="Pfam" id="PF00196">
    <property type="entry name" value="GerE"/>
    <property type="match status" value="1"/>
</dbReference>
<feature type="modified residue" description="4-aspartylphosphate" evidence="3">
    <location>
        <position position="62"/>
    </location>
</feature>
<sequence>MELQTEHKEMTFLLADDHSIVRHGIEIVIHECIPEATVYHTSSLYQIEELIESKNVDILIVDAHFPDGNSLHILPQLKSSYPNLRILIFSGLEENLHAIKFIHAGANGYLSKLSEEEEVEQAIRSIVHKGEYISEMSRNLLVQYANNPNSINPLNSLTKRELQIAEMYAEGYGNLEIANQLDIKQNTVSTIKKNIFDKLKIENLVELIELIKTHHKI</sequence>
<evidence type="ECO:0000259" key="5">
    <source>
        <dbReference type="PROSITE" id="PS50110"/>
    </source>
</evidence>
<gene>
    <name evidence="6" type="ORF">BAY32_10610</name>
</gene>
<feature type="domain" description="Response regulatory" evidence="5">
    <location>
        <begin position="11"/>
        <end position="127"/>
    </location>
</feature>
<dbReference type="PANTHER" id="PTHR43214:SF43">
    <property type="entry name" value="TWO-COMPONENT RESPONSE REGULATOR"/>
    <property type="match status" value="1"/>
</dbReference>
<dbReference type="GO" id="GO:0003677">
    <property type="term" value="F:DNA binding"/>
    <property type="evidence" value="ECO:0007669"/>
    <property type="project" value="UniProtKB-KW"/>
</dbReference>
<dbReference type="PANTHER" id="PTHR43214">
    <property type="entry name" value="TWO-COMPONENT RESPONSE REGULATOR"/>
    <property type="match status" value="1"/>
</dbReference>
<dbReference type="Gene3D" id="3.40.50.2300">
    <property type="match status" value="1"/>
</dbReference>
<dbReference type="SUPFAM" id="SSF52172">
    <property type="entry name" value="CheY-like"/>
    <property type="match status" value="1"/>
</dbReference>
<dbReference type="EMBL" id="MAIC01000016">
    <property type="protein sequence ID" value="OPB73494.1"/>
    <property type="molecule type" value="Genomic_DNA"/>
</dbReference>
<dbReference type="Proteomes" id="UP000190816">
    <property type="component" value="Unassembled WGS sequence"/>
</dbReference>
<dbReference type="RefSeq" id="WP_059325332.1">
    <property type="nucleotide sequence ID" value="NZ_CP016377.1"/>
</dbReference>
<organism evidence="6 7">
    <name type="scientific">Elizabethkingia ursingii</name>
    <dbReference type="NCBI Taxonomy" id="1756150"/>
    <lineage>
        <taxon>Bacteria</taxon>
        <taxon>Pseudomonadati</taxon>
        <taxon>Bacteroidota</taxon>
        <taxon>Flavobacteriia</taxon>
        <taxon>Flavobacteriales</taxon>
        <taxon>Weeksellaceae</taxon>
        <taxon>Elizabethkingia</taxon>
    </lineage>
</organism>
<dbReference type="CDD" id="cd06170">
    <property type="entry name" value="LuxR_C_like"/>
    <property type="match status" value="1"/>
</dbReference>
<dbReference type="InterPro" id="IPR001789">
    <property type="entry name" value="Sig_transdc_resp-reg_receiver"/>
</dbReference>
<feature type="domain" description="HTH luxR-type" evidence="4">
    <location>
        <begin position="150"/>
        <end position="215"/>
    </location>
</feature>
<evidence type="ECO:0000256" key="2">
    <source>
        <dbReference type="ARBA" id="ARBA00023125"/>
    </source>
</evidence>
<evidence type="ECO:0000313" key="6">
    <source>
        <dbReference type="EMBL" id="OPB73494.1"/>
    </source>
</evidence>
<dbReference type="GO" id="GO:0000160">
    <property type="term" value="P:phosphorelay signal transduction system"/>
    <property type="evidence" value="ECO:0007669"/>
    <property type="project" value="InterPro"/>
</dbReference>
<keyword evidence="1 3" id="KW-0597">Phosphoprotein</keyword>
<dbReference type="InterPro" id="IPR058245">
    <property type="entry name" value="NreC/VraR/RcsB-like_REC"/>
</dbReference>
<proteinExistence type="predicted"/>
<dbReference type="Pfam" id="PF00072">
    <property type="entry name" value="Response_reg"/>
    <property type="match status" value="1"/>
</dbReference>
<dbReference type="PRINTS" id="PR00038">
    <property type="entry name" value="HTHLUXR"/>
</dbReference>
<dbReference type="InterPro" id="IPR039420">
    <property type="entry name" value="WalR-like"/>
</dbReference>
<dbReference type="InterPro" id="IPR000792">
    <property type="entry name" value="Tscrpt_reg_LuxR_C"/>
</dbReference>
<evidence type="ECO:0000256" key="1">
    <source>
        <dbReference type="ARBA" id="ARBA00022553"/>
    </source>
</evidence>
<dbReference type="KEGG" id="ego:BBD34_05610"/>
<dbReference type="SUPFAM" id="SSF46894">
    <property type="entry name" value="C-terminal effector domain of the bipartite response regulators"/>
    <property type="match status" value="1"/>
</dbReference>
<dbReference type="SMART" id="SM00448">
    <property type="entry name" value="REC"/>
    <property type="match status" value="1"/>
</dbReference>
<dbReference type="InterPro" id="IPR016032">
    <property type="entry name" value="Sig_transdc_resp-reg_C-effctor"/>
</dbReference>
<dbReference type="InterPro" id="IPR036388">
    <property type="entry name" value="WH-like_DNA-bd_sf"/>
</dbReference>
<dbReference type="AlphaFoldDB" id="A0AAJ3TMV7"/>
<dbReference type="GO" id="GO:0006355">
    <property type="term" value="P:regulation of DNA-templated transcription"/>
    <property type="evidence" value="ECO:0007669"/>
    <property type="project" value="InterPro"/>
</dbReference>
<accession>A0AAJ3TMV7</accession>
<keyword evidence="2 6" id="KW-0238">DNA-binding</keyword>
<name>A0AAJ3TMV7_9FLAO</name>
<evidence type="ECO:0000313" key="7">
    <source>
        <dbReference type="Proteomes" id="UP000190816"/>
    </source>
</evidence>
<evidence type="ECO:0000256" key="3">
    <source>
        <dbReference type="PROSITE-ProRule" id="PRU00169"/>
    </source>
</evidence>
<dbReference type="PROSITE" id="PS00622">
    <property type="entry name" value="HTH_LUXR_1"/>
    <property type="match status" value="1"/>
</dbReference>
<reference evidence="6 7" key="1">
    <citation type="submission" date="2016-06" db="EMBL/GenBank/DDBJ databases">
        <authorList>
            <person name="Nicholson A.C."/>
        </authorList>
    </citation>
    <scope>NUCLEOTIDE SEQUENCE [LARGE SCALE GENOMIC DNA]</scope>
    <source>
        <strain evidence="6 7">G4123</strain>
    </source>
</reference>
<dbReference type="InterPro" id="IPR011006">
    <property type="entry name" value="CheY-like_superfamily"/>
</dbReference>
<dbReference type="SMART" id="SM00421">
    <property type="entry name" value="HTH_LUXR"/>
    <property type="match status" value="1"/>
</dbReference>
<dbReference type="PROSITE" id="PS50043">
    <property type="entry name" value="HTH_LUXR_2"/>
    <property type="match status" value="1"/>
</dbReference>
<dbReference type="CDD" id="cd17535">
    <property type="entry name" value="REC_NarL-like"/>
    <property type="match status" value="1"/>
</dbReference>